<dbReference type="Gene3D" id="3.30.420.10">
    <property type="entry name" value="Ribonuclease H-like superfamily/Ribonuclease H"/>
    <property type="match status" value="1"/>
</dbReference>
<dbReference type="Pfam" id="PF00665">
    <property type="entry name" value="rve"/>
    <property type="match status" value="1"/>
</dbReference>
<dbReference type="GO" id="GO:0003676">
    <property type="term" value="F:nucleic acid binding"/>
    <property type="evidence" value="ECO:0007669"/>
    <property type="project" value="InterPro"/>
</dbReference>
<feature type="domain" description="Integrase catalytic" evidence="2">
    <location>
        <begin position="25"/>
        <end position="106"/>
    </location>
</feature>
<sequence>MGRSRPIDQGKSGCQTSRHGPPRYIATGQGWLYLTVILDLADRKVVGWAMSDSMKAVDTSVAAWRMTLTNRVISGKLVFHSDRGIQYACTEFRDELKDLPVEESMTGLPEQSEGKLLG</sequence>
<protein>
    <submittedName>
        <fullName evidence="3">DDE-type integrase/transposase/recombinase</fullName>
    </submittedName>
</protein>
<evidence type="ECO:0000259" key="2">
    <source>
        <dbReference type="Pfam" id="PF00665"/>
    </source>
</evidence>
<dbReference type="PANTHER" id="PTHR46889:SF4">
    <property type="entry name" value="TRANSPOSASE INSO FOR INSERTION SEQUENCE ELEMENT IS911B-RELATED"/>
    <property type="match status" value="1"/>
</dbReference>
<dbReference type="InterPro" id="IPR036397">
    <property type="entry name" value="RNaseH_sf"/>
</dbReference>
<dbReference type="InterPro" id="IPR001584">
    <property type="entry name" value="Integrase_cat-core"/>
</dbReference>
<evidence type="ECO:0000313" key="3">
    <source>
        <dbReference type="EMBL" id="QHV96669.1"/>
    </source>
</evidence>
<keyword evidence="4" id="KW-1185">Reference proteome</keyword>
<dbReference type="AlphaFoldDB" id="A0A6P1VY74"/>
<dbReference type="Proteomes" id="UP000464577">
    <property type="component" value="Chromosome"/>
</dbReference>
<dbReference type="GO" id="GO:0015074">
    <property type="term" value="P:DNA integration"/>
    <property type="evidence" value="ECO:0007669"/>
    <property type="project" value="InterPro"/>
</dbReference>
<dbReference type="InterPro" id="IPR050900">
    <property type="entry name" value="Transposase_IS3/IS150/IS904"/>
</dbReference>
<dbReference type="PANTHER" id="PTHR46889">
    <property type="entry name" value="TRANSPOSASE INSF FOR INSERTION SEQUENCE IS3B-RELATED"/>
    <property type="match status" value="1"/>
</dbReference>
<evidence type="ECO:0000256" key="1">
    <source>
        <dbReference type="SAM" id="MobiDB-lite"/>
    </source>
</evidence>
<dbReference type="KEGG" id="senf:GJR95_17355"/>
<reference evidence="3 4" key="1">
    <citation type="submission" date="2019-11" db="EMBL/GenBank/DDBJ databases">
        <title>Spirosoma endbachense sp. nov., isolated from a natural salt meadow.</title>
        <authorList>
            <person name="Rojas J."/>
            <person name="Ambika Manirajan B."/>
            <person name="Ratering S."/>
            <person name="Suarez C."/>
            <person name="Geissler-Plaum R."/>
            <person name="Schnell S."/>
        </authorList>
    </citation>
    <scope>NUCLEOTIDE SEQUENCE [LARGE SCALE GENOMIC DNA]</scope>
    <source>
        <strain evidence="3 4">I-24</strain>
    </source>
</reference>
<gene>
    <name evidence="3" type="ORF">GJR95_17355</name>
</gene>
<dbReference type="SUPFAM" id="SSF53098">
    <property type="entry name" value="Ribonuclease H-like"/>
    <property type="match status" value="1"/>
</dbReference>
<proteinExistence type="predicted"/>
<feature type="region of interest" description="Disordered" evidence="1">
    <location>
        <begin position="1"/>
        <end position="21"/>
    </location>
</feature>
<evidence type="ECO:0000313" key="4">
    <source>
        <dbReference type="Proteomes" id="UP000464577"/>
    </source>
</evidence>
<accession>A0A6P1VY74</accession>
<dbReference type="InterPro" id="IPR012337">
    <property type="entry name" value="RNaseH-like_sf"/>
</dbReference>
<name>A0A6P1VY74_9BACT</name>
<dbReference type="EMBL" id="CP045997">
    <property type="protein sequence ID" value="QHV96669.1"/>
    <property type="molecule type" value="Genomic_DNA"/>
</dbReference>
<organism evidence="3 4">
    <name type="scientific">Spirosoma endbachense</name>
    <dbReference type="NCBI Taxonomy" id="2666025"/>
    <lineage>
        <taxon>Bacteria</taxon>
        <taxon>Pseudomonadati</taxon>
        <taxon>Bacteroidota</taxon>
        <taxon>Cytophagia</taxon>
        <taxon>Cytophagales</taxon>
        <taxon>Cytophagaceae</taxon>
        <taxon>Spirosoma</taxon>
    </lineage>
</organism>